<dbReference type="EMBL" id="FOFB01000019">
    <property type="protein sequence ID" value="SEQ93849.1"/>
    <property type="molecule type" value="Genomic_DNA"/>
</dbReference>
<comment type="similarity">
    <text evidence="1 3">Belongs to the type-B carboxylesterase/lipase family.</text>
</comment>
<evidence type="ECO:0000256" key="2">
    <source>
        <dbReference type="ARBA" id="ARBA00022801"/>
    </source>
</evidence>
<feature type="chain" id="PRO_5011330817" description="Carboxylic ester hydrolase" evidence="3">
    <location>
        <begin position="21"/>
        <end position="537"/>
    </location>
</feature>
<dbReference type="PROSITE" id="PS00122">
    <property type="entry name" value="CARBOXYLESTERASE_B_1"/>
    <property type="match status" value="1"/>
</dbReference>
<dbReference type="InParanoid" id="A0A1H9K442"/>
<keyword evidence="3" id="KW-0732">Signal</keyword>
<evidence type="ECO:0000313" key="6">
    <source>
        <dbReference type="Proteomes" id="UP000199021"/>
    </source>
</evidence>
<dbReference type="AlphaFoldDB" id="A0A1H9K442"/>
<gene>
    <name evidence="5" type="ORF">SAMN05444359_11979</name>
</gene>
<dbReference type="STRING" id="478744.SAMN05444359_11979"/>
<dbReference type="OrthoDB" id="9775851at2"/>
<dbReference type="Pfam" id="PF00135">
    <property type="entry name" value="COesterase"/>
    <property type="match status" value="1"/>
</dbReference>
<feature type="domain" description="Carboxylesterase type B" evidence="4">
    <location>
        <begin position="29"/>
        <end position="525"/>
    </location>
</feature>
<dbReference type="InterPro" id="IPR002018">
    <property type="entry name" value="CarbesteraseB"/>
</dbReference>
<dbReference type="InterPro" id="IPR050309">
    <property type="entry name" value="Type-B_Carboxylest/Lipase"/>
</dbReference>
<proteinExistence type="inferred from homology"/>
<evidence type="ECO:0000256" key="3">
    <source>
        <dbReference type="RuleBase" id="RU361235"/>
    </source>
</evidence>
<dbReference type="PANTHER" id="PTHR11559">
    <property type="entry name" value="CARBOXYLESTERASE"/>
    <property type="match status" value="1"/>
</dbReference>
<sequence>MTRLISLIALLFLAGAQVQAQLVTSNDAAITTTESGQVQGYISNDIFTFKGIPYGQAKRFMAATRPSPWEGVRSSRTYGPVAPLLTPTTTVQDESEFVFDHNWGYTSEDCLVLNVWSPGLKDGRKRPVMFWIHGGGFTSGSSQELPSYDGENLARSGDVVVVSINHRLNVLGFLDLSAYGDEYAASANNSVMDMKLALEWVRDNIGNFGGDPDNVTIFGQSGGGAKVNTLMSMPSAKGLFHKAINQSGSFRSNMLTKETTQRIAAATLKELDIPAAEVNRLQNLPFAELAEASSRALKTVEGELRAAGKEVGGFGLGWGPSVDGAILPYQYSSDEALSLARDIPLLIGTVKNEFMPFMNGALSAAPEATIMERIKQQHGDRAADFVAAVKAAYPEQRVPSDLIDVDVMFRMGAVAQADTKASLSGGAPVYMYLFTWQSPVMGGKYKAIHCVEVPFTFNTTDLARNMTGGGPEARTLAAKVSQAWINFARFGNPSQAGLPRWEHYTTEKGATMMIDKEWQLRYHPDKAFLDFNRQKGR</sequence>
<reference evidence="6" key="1">
    <citation type="submission" date="2016-10" db="EMBL/GenBank/DDBJ databases">
        <authorList>
            <person name="Varghese N."/>
            <person name="Submissions S."/>
        </authorList>
    </citation>
    <scope>NUCLEOTIDE SEQUENCE [LARGE SCALE GENOMIC DNA]</scope>
    <source>
        <strain evidence="6">DSM 24740</strain>
    </source>
</reference>
<dbReference type="FunCoup" id="A0A1H9K442">
    <property type="interactions" value="73"/>
</dbReference>
<dbReference type="InterPro" id="IPR029058">
    <property type="entry name" value="AB_hydrolase_fold"/>
</dbReference>
<evidence type="ECO:0000313" key="5">
    <source>
        <dbReference type="EMBL" id="SEQ93849.1"/>
    </source>
</evidence>
<keyword evidence="6" id="KW-1185">Reference proteome</keyword>
<name>A0A1H9K442_9BACT</name>
<dbReference type="SUPFAM" id="SSF53474">
    <property type="entry name" value="alpha/beta-Hydrolases"/>
    <property type="match status" value="1"/>
</dbReference>
<keyword evidence="2 3" id="KW-0378">Hydrolase</keyword>
<dbReference type="Proteomes" id="UP000199021">
    <property type="component" value="Unassembled WGS sequence"/>
</dbReference>
<dbReference type="GO" id="GO:0016787">
    <property type="term" value="F:hydrolase activity"/>
    <property type="evidence" value="ECO:0007669"/>
    <property type="project" value="UniProtKB-KW"/>
</dbReference>
<evidence type="ECO:0000256" key="1">
    <source>
        <dbReference type="ARBA" id="ARBA00005964"/>
    </source>
</evidence>
<organism evidence="5 6">
    <name type="scientific">Neolewinella agarilytica</name>
    <dbReference type="NCBI Taxonomy" id="478744"/>
    <lineage>
        <taxon>Bacteria</taxon>
        <taxon>Pseudomonadati</taxon>
        <taxon>Bacteroidota</taxon>
        <taxon>Saprospiria</taxon>
        <taxon>Saprospirales</taxon>
        <taxon>Lewinellaceae</taxon>
        <taxon>Neolewinella</taxon>
    </lineage>
</organism>
<accession>A0A1H9K442</accession>
<dbReference type="Gene3D" id="3.40.50.1820">
    <property type="entry name" value="alpha/beta hydrolase"/>
    <property type="match status" value="1"/>
</dbReference>
<dbReference type="EC" id="3.1.1.-" evidence="3"/>
<evidence type="ECO:0000259" key="4">
    <source>
        <dbReference type="Pfam" id="PF00135"/>
    </source>
</evidence>
<protein>
    <recommendedName>
        <fullName evidence="3">Carboxylic ester hydrolase</fullName>
        <ecNumber evidence="3">3.1.1.-</ecNumber>
    </recommendedName>
</protein>
<dbReference type="RefSeq" id="WP_090170535.1">
    <property type="nucleotide sequence ID" value="NZ_FOFB01000019.1"/>
</dbReference>
<feature type="signal peptide" evidence="3">
    <location>
        <begin position="1"/>
        <end position="20"/>
    </location>
</feature>
<dbReference type="InterPro" id="IPR019826">
    <property type="entry name" value="Carboxylesterase_B_AS"/>
</dbReference>